<proteinExistence type="predicted"/>
<dbReference type="Pfam" id="PF01335">
    <property type="entry name" value="DED"/>
    <property type="match status" value="1"/>
</dbReference>
<feature type="compositionally biased region" description="Basic and acidic residues" evidence="1">
    <location>
        <begin position="276"/>
        <end position="287"/>
    </location>
</feature>
<dbReference type="SUPFAM" id="SSF47986">
    <property type="entry name" value="DEATH domain"/>
    <property type="match status" value="1"/>
</dbReference>
<evidence type="ECO:0000313" key="3">
    <source>
        <dbReference type="EMBL" id="CAB3982375.1"/>
    </source>
</evidence>
<dbReference type="GO" id="GO:0042981">
    <property type="term" value="P:regulation of apoptotic process"/>
    <property type="evidence" value="ECO:0007669"/>
    <property type="project" value="InterPro"/>
</dbReference>
<keyword evidence="4" id="KW-1185">Reference proteome</keyword>
<organism evidence="3 4">
    <name type="scientific">Paramuricea clavata</name>
    <name type="common">Red gorgonian</name>
    <name type="synonym">Violescent sea-whip</name>
    <dbReference type="NCBI Taxonomy" id="317549"/>
    <lineage>
        <taxon>Eukaryota</taxon>
        <taxon>Metazoa</taxon>
        <taxon>Cnidaria</taxon>
        <taxon>Anthozoa</taxon>
        <taxon>Octocorallia</taxon>
        <taxon>Malacalcyonacea</taxon>
        <taxon>Plexauridae</taxon>
        <taxon>Paramuricea</taxon>
    </lineage>
</organism>
<dbReference type="OrthoDB" id="100767at2759"/>
<gene>
    <name evidence="3" type="ORF">PACLA_8A052191</name>
</gene>
<sequence length="287" mass="32378">MGEQVERMSPFRLLLNEISYELTEQNLQSLIHIYGVPGGVKKQINDGLALFGYMITQDYISRDKIGNLRKLIRQLRPRRKDLVRLVDNYIKKEKLVISGSLEQSHENKRPVTIDDETTTSCNIDCACFDLNLNCLCRRVPYTPIILVLLVAIIVTGVLWYADVPKISESIRSNSDLNNAGMYILMAEILTLLFVTGFRVRRSLVSCLACYKSSYTVLANPDDQGPSRQITSASDIRLQSQRRASRPYKTSESESAVFSETSGERSSLSTFGTFQPMDEHPDSSGPEH</sequence>
<protein>
    <submittedName>
        <fullName evidence="3">FAS-associated death domain</fullName>
    </submittedName>
</protein>
<evidence type="ECO:0000313" key="4">
    <source>
        <dbReference type="Proteomes" id="UP001152795"/>
    </source>
</evidence>
<feature type="transmembrane region" description="Helical" evidence="2">
    <location>
        <begin position="141"/>
        <end position="161"/>
    </location>
</feature>
<dbReference type="EMBL" id="CACRXK020000493">
    <property type="protein sequence ID" value="CAB3982375.1"/>
    <property type="molecule type" value="Genomic_DNA"/>
</dbReference>
<keyword evidence="2" id="KW-1133">Transmembrane helix</keyword>
<feature type="transmembrane region" description="Helical" evidence="2">
    <location>
        <begin position="181"/>
        <end position="199"/>
    </location>
</feature>
<feature type="region of interest" description="Disordered" evidence="1">
    <location>
        <begin position="222"/>
        <end position="287"/>
    </location>
</feature>
<evidence type="ECO:0000256" key="2">
    <source>
        <dbReference type="SAM" id="Phobius"/>
    </source>
</evidence>
<name>A0A6S7FRV3_PARCT</name>
<accession>A0A6S7FRV3</accession>
<dbReference type="Proteomes" id="UP001152795">
    <property type="component" value="Unassembled WGS sequence"/>
</dbReference>
<feature type="compositionally biased region" description="Polar residues" evidence="1">
    <location>
        <begin position="225"/>
        <end position="272"/>
    </location>
</feature>
<dbReference type="AlphaFoldDB" id="A0A6S7FRV3"/>
<keyword evidence="2" id="KW-0472">Membrane</keyword>
<evidence type="ECO:0000256" key="1">
    <source>
        <dbReference type="SAM" id="MobiDB-lite"/>
    </source>
</evidence>
<dbReference type="Gene3D" id="1.10.533.10">
    <property type="entry name" value="Death Domain, Fas"/>
    <property type="match status" value="1"/>
</dbReference>
<comment type="caution">
    <text evidence="3">The sequence shown here is derived from an EMBL/GenBank/DDBJ whole genome shotgun (WGS) entry which is preliminary data.</text>
</comment>
<dbReference type="InterPro" id="IPR011029">
    <property type="entry name" value="DEATH-like_dom_sf"/>
</dbReference>
<reference evidence="3" key="1">
    <citation type="submission" date="2020-04" db="EMBL/GenBank/DDBJ databases">
        <authorList>
            <person name="Alioto T."/>
            <person name="Alioto T."/>
            <person name="Gomez Garrido J."/>
        </authorList>
    </citation>
    <scope>NUCLEOTIDE SEQUENCE</scope>
    <source>
        <strain evidence="3">A484AB</strain>
    </source>
</reference>
<dbReference type="PROSITE" id="PS50168">
    <property type="entry name" value="DED"/>
    <property type="match status" value="1"/>
</dbReference>
<dbReference type="InterPro" id="IPR001875">
    <property type="entry name" value="DED_dom"/>
</dbReference>
<keyword evidence="2" id="KW-0812">Transmembrane</keyword>